<dbReference type="EMBL" id="JAGSXH010000042">
    <property type="protein sequence ID" value="MBS2964104.1"/>
    <property type="molecule type" value="Genomic_DNA"/>
</dbReference>
<proteinExistence type="predicted"/>
<protein>
    <recommendedName>
        <fullName evidence="3">AAA+ ATPase domain-containing protein</fullName>
    </recommendedName>
</protein>
<accession>A0A8J8BEU3</accession>
<dbReference type="InterPro" id="IPR027417">
    <property type="entry name" value="P-loop_NTPase"/>
</dbReference>
<organism evidence="1 2">
    <name type="scientific">Actinocrinis puniceicyclus</name>
    <dbReference type="NCBI Taxonomy" id="977794"/>
    <lineage>
        <taxon>Bacteria</taxon>
        <taxon>Bacillati</taxon>
        <taxon>Actinomycetota</taxon>
        <taxon>Actinomycetes</taxon>
        <taxon>Catenulisporales</taxon>
        <taxon>Actinospicaceae</taxon>
        <taxon>Actinocrinis</taxon>
    </lineage>
</organism>
<dbReference type="Proteomes" id="UP000677913">
    <property type="component" value="Unassembled WGS sequence"/>
</dbReference>
<dbReference type="RefSeq" id="WP_211468434.1">
    <property type="nucleotide sequence ID" value="NZ_JAGSXH010000042.1"/>
</dbReference>
<evidence type="ECO:0000313" key="2">
    <source>
        <dbReference type="Proteomes" id="UP000677913"/>
    </source>
</evidence>
<gene>
    <name evidence="1" type="ORF">KGA66_13685</name>
</gene>
<sequence>MPHDYDQGLAALDDLIEWAEANASEQSRNEATTRLHLIDALLTRVLRWPRAAITAEEPAGSGRIDYAIGTPAIQFIVEAKREGVYFDLPAGTKLGVHSIESLTSGSAGKPLREAMEQVAEYAFRRGVAPVGVTNGNQFVLFIGARNDQVPPMKGKALVFPSLTDMRSDYRLLWDNASPVGIDERTIYRTLRLTEAPPPEPLARHLTNYPGVKRRNDLQAGLDILGELFLEDVARLEELRDDFLRDCYASSGALSQYAEISKQILQTRYALLGAEDGPQLATLVGKKGLSPALTQDMLAAAASRRPIVLLGDVGVGKTTFIQRLVHVDAADIFANALSLYIDFGASTTLGQLSAFVIDESKRQLYSQYDIDIEDASFVEAVYHGALNRFEKSVAGKLKNVDIVAYEMARIRFLQDKVDSGAEHLRASLEHLRSNQRRQLIVFLDNIDQRSSEDQEQVFLIANELAQTWPATVFVTLRPETFYQSSRKGALSGYQARVFTISPPRADVVLQRRVDFALKQLNETQRLGSYPTGITVDSESLVAFLGVLASNFRENQELLALIENLAGGNMRLALKFVADFIGSGHIDTRKIVTIQETSGSYKIPLHEFLRALLYGDSVYYDPDSSPIANVFRITQPDGREHFLLALVLSQLQALGERGSEEGYVATSELYTFAQQLGFNAEQIATALGHASEHRLCEVSPRYSGDQVRAYYRITTVGAYTVRILMSYFAYVDAVVTDTSIIDEGYRTVISDAHTLADRLARSEYFRLYLDRQWAKMPNSELPWRWSDVSRKLSQDIYRVGRRTDPGTWGAGPAS</sequence>
<comment type="caution">
    <text evidence="1">The sequence shown here is derived from an EMBL/GenBank/DDBJ whole genome shotgun (WGS) entry which is preliminary data.</text>
</comment>
<dbReference type="SUPFAM" id="SSF52540">
    <property type="entry name" value="P-loop containing nucleoside triphosphate hydrolases"/>
    <property type="match status" value="1"/>
</dbReference>
<evidence type="ECO:0000313" key="1">
    <source>
        <dbReference type="EMBL" id="MBS2964104.1"/>
    </source>
</evidence>
<dbReference type="Gene3D" id="3.40.50.300">
    <property type="entry name" value="P-loop containing nucleotide triphosphate hydrolases"/>
    <property type="match status" value="1"/>
</dbReference>
<dbReference type="AlphaFoldDB" id="A0A8J8BEU3"/>
<evidence type="ECO:0008006" key="3">
    <source>
        <dbReference type="Google" id="ProtNLM"/>
    </source>
</evidence>
<name>A0A8J8BEU3_9ACTN</name>
<reference evidence="1" key="1">
    <citation type="submission" date="2021-04" db="EMBL/GenBank/DDBJ databases">
        <title>Genome based classification of Actinospica acidithermotolerans sp. nov., an actinobacterium isolated from an Indonesian hot spring.</title>
        <authorList>
            <person name="Kusuma A.B."/>
            <person name="Putra K.E."/>
            <person name="Nafisah S."/>
            <person name="Loh J."/>
            <person name="Nouioui I."/>
            <person name="Goodfellow M."/>
        </authorList>
    </citation>
    <scope>NUCLEOTIDE SEQUENCE</scope>
    <source>
        <strain evidence="1">DSM 45618</strain>
    </source>
</reference>
<keyword evidence="2" id="KW-1185">Reference proteome</keyword>